<feature type="compositionally biased region" description="Polar residues" evidence="11">
    <location>
        <begin position="889"/>
        <end position="900"/>
    </location>
</feature>
<feature type="region of interest" description="Disordered" evidence="11">
    <location>
        <begin position="1031"/>
        <end position="1168"/>
    </location>
</feature>
<dbReference type="InterPro" id="IPR000980">
    <property type="entry name" value="SH2"/>
</dbReference>
<dbReference type="SUPFAM" id="SSF57889">
    <property type="entry name" value="Cysteine-rich domain"/>
    <property type="match status" value="1"/>
</dbReference>
<dbReference type="PANTHER" id="PTHR45734">
    <property type="entry name" value="TENSIN"/>
    <property type="match status" value="1"/>
</dbReference>
<feature type="domain" description="Phorbol-ester/DAG-type" evidence="13">
    <location>
        <begin position="56"/>
        <end position="103"/>
    </location>
</feature>
<dbReference type="Gene3D" id="3.90.190.10">
    <property type="entry name" value="Protein tyrosine phosphatase superfamily"/>
    <property type="match status" value="1"/>
</dbReference>
<dbReference type="Pfam" id="PF10409">
    <property type="entry name" value="PTEN_C2"/>
    <property type="match status" value="1"/>
</dbReference>
<feature type="compositionally biased region" description="Basic and acidic residues" evidence="11">
    <location>
        <begin position="949"/>
        <end position="960"/>
    </location>
</feature>
<evidence type="ECO:0000313" key="16">
    <source>
        <dbReference type="EMBL" id="KAK8380599.1"/>
    </source>
</evidence>
<evidence type="ECO:0000313" key="17">
    <source>
        <dbReference type="Proteomes" id="UP001487740"/>
    </source>
</evidence>
<keyword evidence="3" id="KW-0597">Phosphoprotein</keyword>
<dbReference type="EMBL" id="JARAKH010000042">
    <property type="protein sequence ID" value="KAK8380599.1"/>
    <property type="molecule type" value="Genomic_DNA"/>
</dbReference>
<comment type="subcellular location">
    <subcellularLocation>
        <location evidence="1">Cell junction</location>
    </subcellularLocation>
</comment>
<evidence type="ECO:0000256" key="10">
    <source>
        <dbReference type="PROSITE-ProRule" id="PRU00191"/>
    </source>
</evidence>
<dbReference type="InterPro" id="IPR006020">
    <property type="entry name" value="PTB/PI_dom"/>
</dbReference>
<evidence type="ECO:0000256" key="4">
    <source>
        <dbReference type="ARBA" id="ARBA00022723"/>
    </source>
</evidence>
<comment type="similarity">
    <text evidence="2">Belongs to the PTEN phosphatase protein family.</text>
</comment>
<feature type="region of interest" description="Disordered" evidence="11">
    <location>
        <begin position="845"/>
        <end position="960"/>
    </location>
</feature>
<proteinExistence type="inferred from homology"/>
<dbReference type="PANTHER" id="PTHR45734:SF10">
    <property type="entry name" value="BLISTERY, ISOFORM A"/>
    <property type="match status" value="1"/>
</dbReference>
<dbReference type="SUPFAM" id="SSF52799">
    <property type="entry name" value="(Phosphotyrosine protein) phosphatases II"/>
    <property type="match status" value="1"/>
</dbReference>
<feature type="domain" description="SH2" evidence="12">
    <location>
        <begin position="1193"/>
        <end position="1300"/>
    </location>
</feature>
<feature type="compositionally biased region" description="Polar residues" evidence="11">
    <location>
        <begin position="845"/>
        <end position="858"/>
    </location>
</feature>
<dbReference type="PROSITE" id="PS51257">
    <property type="entry name" value="PROKAR_LIPOPROTEIN"/>
    <property type="match status" value="1"/>
</dbReference>
<comment type="caution">
    <text evidence="16">The sequence shown here is derived from an EMBL/GenBank/DDBJ whole genome shotgun (WGS) entry which is preliminary data.</text>
</comment>
<keyword evidence="9 10" id="KW-0727">SH2 domain</keyword>
<keyword evidence="8" id="KW-0965">Cell junction</keyword>
<feature type="compositionally biased region" description="Polar residues" evidence="11">
    <location>
        <begin position="622"/>
        <end position="645"/>
    </location>
</feature>
<keyword evidence="5" id="KW-0378">Hydrolase</keyword>
<dbReference type="InterPro" id="IPR013625">
    <property type="entry name" value="PTB"/>
</dbReference>
<dbReference type="InterPro" id="IPR051484">
    <property type="entry name" value="Tensin_PTEN_phosphatase"/>
</dbReference>
<feature type="compositionally biased region" description="Low complexity" evidence="11">
    <location>
        <begin position="566"/>
        <end position="580"/>
    </location>
</feature>
<dbReference type="GO" id="GO:0005925">
    <property type="term" value="C:focal adhesion"/>
    <property type="evidence" value="ECO:0007669"/>
    <property type="project" value="TreeGrafter"/>
</dbReference>
<keyword evidence="17" id="KW-1185">Reference proteome</keyword>
<dbReference type="SUPFAM" id="SSF55550">
    <property type="entry name" value="SH2 domain"/>
    <property type="match status" value="1"/>
</dbReference>
<keyword evidence="6" id="KW-0862">Zinc</keyword>
<dbReference type="InterPro" id="IPR036860">
    <property type="entry name" value="SH2_dom_sf"/>
</dbReference>
<feature type="domain" description="Phosphatase tensin-type" evidence="14">
    <location>
        <begin position="133"/>
        <end position="304"/>
    </location>
</feature>
<evidence type="ECO:0000256" key="3">
    <source>
        <dbReference type="ARBA" id="ARBA00022553"/>
    </source>
</evidence>
<dbReference type="InterPro" id="IPR029021">
    <property type="entry name" value="Prot-tyrosine_phosphatase-like"/>
</dbReference>
<feature type="region of interest" description="Disordered" evidence="11">
    <location>
        <begin position="496"/>
        <end position="530"/>
    </location>
</feature>
<dbReference type="InterPro" id="IPR002219">
    <property type="entry name" value="PKC_DAG/PE"/>
</dbReference>
<dbReference type="PROSITE" id="PS50081">
    <property type="entry name" value="ZF_DAG_PE_2"/>
    <property type="match status" value="1"/>
</dbReference>
<feature type="compositionally biased region" description="Polar residues" evidence="11">
    <location>
        <begin position="1069"/>
        <end position="1097"/>
    </location>
</feature>
<gene>
    <name evidence="16" type="ORF">O3P69_016888</name>
</gene>
<dbReference type="Gene3D" id="3.30.60.20">
    <property type="match status" value="1"/>
</dbReference>
<dbReference type="PROSITE" id="PS51181">
    <property type="entry name" value="PPASE_TENSIN"/>
    <property type="match status" value="1"/>
</dbReference>
<evidence type="ECO:0000259" key="14">
    <source>
        <dbReference type="PROSITE" id="PS51181"/>
    </source>
</evidence>
<keyword evidence="4" id="KW-0479">Metal-binding</keyword>
<dbReference type="SMART" id="SM01326">
    <property type="entry name" value="PTEN_C2"/>
    <property type="match status" value="1"/>
</dbReference>
<dbReference type="CDD" id="cd09927">
    <property type="entry name" value="SH2_Tensin_like"/>
    <property type="match status" value="1"/>
</dbReference>
<evidence type="ECO:0000256" key="5">
    <source>
        <dbReference type="ARBA" id="ARBA00022801"/>
    </source>
</evidence>
<evidence type="ECO:0000256" key="2">
    <source>
        <dbReference type="ARBA" id="ARBA00007881"/>
    </source>
</evidence>
<reference evidence="16 17" key="1">
    <citation type="submission" date="2023-03" db="EMBL/GenBank/DDBJ databases">
        <title>High-quality genome of Scylla paramamosain provides insights in environmental adaptation.</title>
        <authorList>
            <person name="Zhang L."/>
        </authorList>
    </citation>
    <scope>NUCLEOTIDE SEQUENCE [LARGE SCALE GENOMIC DNA]</scope>
    <source>
        <strain evidence="16">LZ_2023a</strain>
        <tissue evidence="16">Muscle</tissue>
    </source>
</reference>
<dbReference type="GO" id="GO:0004721">
    <property type="term" value="F:phosphoprotein phosphatase activity"/>
    <property type="evidence" value="ECO:0007669"/>
    <property type="project" value="UniProtKB-KW"/>
</dbReference>
<feature type="compositionally biased region" description="Polar residues" evidence="11">
    <location>
        <begin position="1138"/>
        <end position="1156"/>
    </location>
</feature>
<dbReference type="InterPro" id="IPR035012">
    <property type="entry name" value="Tensin-like_SH2"/>
</dbReference>
<feature type="compositionally biased region" description="Polar residues" evidence="11">
    <location>
        <begin position="935"/>
        <end position="945"/>
    </location>
</feature>
<name>A0AAW0SYR5_SCYPA</name>
<evidence type="ECO:0000259" key="15">
    <source>
        <dbReference type="PROSITE" id="PS51182"/>
    </source>
</evidence>
<dbReference type="InterPro" id="IPR011993">
    <property type="entry name" value="PH-like_dom_sf"/>
</dbReference>
<dbReference type="Pfam" id="PF08416">
    <property type="entry name" value="PTB"/>
    <property type="match status" value="1"/>
</dbReference>
<feature type="compositionally biased region" description="Basic and acidic residues" evidence="11">
    <location>
        <begin position="775"/>
        <end position="785"/>
    </location>
</feature>
<dbReference type="GO" id="GO:0046872">
    <property type="term" value="F:metal ion binding"/>
    <property type="evidence" value="ECO:0007669"/>
    <property type="project" value="UniProtKB-KW"/>
</dbReference>
<evidence type="ECO:0000256" key="9">
    <source>
        <dbReference type="ARBA" id="ARBA00022999"/>
    </source>
</evidence>
<feature type="compositionally biased region" description="Polar residues" evidence="11">
    <location>
        <begin position="554"/>
        <end position="565"/>
    </location>
</feature>
<sequence length="1447" mass="156303">MTATKSPVIFSCQFRIRFVYPLSGLLAACPQVCQVWQVYKGVGVLPGQPSTVETQRHVFKVKKIKKARACQVCHQPVVKIGSCCRVCKYLVHKACEPKNNNEAVTSHKQPTISSRNTQSAARLNRVMVGGEGGGGGGSGSRMDVVYVTERIISLAFPPTLDDATYTLHLREVAHMLSSKHGDNFKVFNLSGQGEVSHFLPRVLELGWPDQLAPALERLCSICKALDSWITQHPQHVAVLHARGGYEKLGVVVAAYMHYSNICASTDQALDRYAMKRFFDDKIGQLYHPSQKRYVHYFAGLLSGVIRINSSPLYLNTLILDGIPHFEPRGGCHLFIKIYQGMTPIYTSGIYNLTETMRQVTLVFEMGVQLRGDILLKAYHRRLMPASREVIFRMQFHTCTVSEKVLSFTRNDLDDACNDMRFPLDGSVELHFTHSPEDRPRAVSNVSCDKSPCAIASWDSYENINFTMDQVDEQGVASVSGVSHTLGPLDGSLYATVTKKRQPPPPASPHSPVSPQAPAAHTPSPHGLVNGRYAASIDSGIASSNSAGAAPVSPPTSDTSQTSGESRATAAAVATGRVGPTGAPPLSIPDLRPSQTPAPDIDSIKCPDFSVPPKTETRGSAVGRSSVQQYGAAQSPHSPVNGTNNDELPYHARSDSKPFSYGAVTSSPLLGRRRTTSEGGDGSQAPPSPSIHRRNSREALGQARAGLESPRLVRRMSGTVGGTPGDPSVCSRRSPSRSPSPEPGSRGGTLQRQRSHTLTTRIMSTGDSTPTSTLTRSEHAKSASRLDDSLDFSTLDHHSRSLSSSGTNNLSWLQMQQRKLAERKEAKYRAERGPQEARMLSELRTRMTQQQHRSATTTSKEFEDGYVSDTTMRSETSRESSPVKTMAPLTINTGVASTTTPQKPPIAHSTPARGNSAPSSPILPTRSASRERMYRNNVSSTSSQRSLPRKYSDTSDKERPFVAVRRAHENAKAGDSMDSSSALSQLQTSPLGHINYSSYSSSSQADGLLTTVISSSNQEGLDSLDALSATLASLGTPTHPPTSTTSPPNPISSTTTTTSTITTTAVTTSAGSQSVQMAQTSQSREESAWQSDTESSIGGTRPITPGFPPATPTTPYLNQGLPPKSPTMQRKEMGMRSPSPATSQALRQELNGHSSPAPSLYHGQSRRSSLTSLNESTEVISSHPKFVKDISKFWYKPTITRDEAISMLRDKAPGTFVVRDSNSFPGAFGLALKVSTPPPNVASKSSDPANELVRHFLIEPTSRGVRLKGCANEPVFGSLSALVYQHSITALALPCRLMLPERDPAGGSDTVDSGVGTSSSTSSASQLLQQGAACNVMYLHTADTESLTGPQAVKRAVNVMLASKITPTVVHFKVSAQGITLTDNERKLFFRRHYPVNTISHCGVDPEDRRWTHKSEEGTTLGSLRIFGFVAKKGASRTENHVSRPNLV</sequence>
<dbReference type="InterPro" id="IPR035892">
    <property type="entry name" value="C2_domain_sf"/>
</dbReference>
<dbReference type="Gene3D" id="3.30.505.10">
    <property type="entry name" value="SH2 domain"/>
    <property type="match status" value="1"/>
</dbReference>
<organism evidence="16 17">
    <name type="scientific">Scylla paramamosain</name>
    <name type="common">Mud crab</name>
    <dbReference type="NCBI Taxonomy" id="85552"/>
    <lineage>
        <taxon>Eukaryota</taxon>
        <taxon>Metazoa</taxon>
        <taxon>Ecdysozoa</taxon>
        <taxon>Arthropoda</taxon>
        <taxon>Crustacea</taxon>
        <taxon>Multicrustacea</taxon>
        <taxon>Malacostraca</taxon>
        <taxon>Eumalacostraca</taxon>
        <taxon>Eucarida</taxon>
        <taxon>Decapoda</taxon>
        <taxon>Pleocyemata</taxon>
        <taxon>Brachyura</taxon>
        <taxon>Eubrachyura</taxon>
        <taxon>Portunoidea</taxon>
        <taxon>Portunidae</taxon>
        <taxon>Portuninae</taxon>
        <taxon>Scylla</taxon>
    </lineage>
</organism>
<dbReference type="Gene3D" id="2.60.40.1110">
    <property type="match status" value="1"/>
</dbReference>
<feature type="compositionally biased region" description="Low complexity" evidence="11">
    <location>
        <begin position="1031"/>
        <end position="1068"/>
    </location>
</feature>
<dbReference type="InterPro" id="IPR014020">
    <property type="entry name" value="Tensin_C2-dom"/>
</dbReference>
<dbReference type="InterPro" id="IPR046349">
    <property type="entry name" value="C1-like_sf"/>
</dbReference>
<feature type="compositionally biased region" description="Polar residues" evidence="11">
    <location>
        <begin position="749"/>
        <end position="774"/>
    </location>
</feature>
<dbReference type="PROSITE" id="PS50001">
    <property type="entry name" value="SH2"/>
    <property type="match status" value="1"/>
</dbReference>
<evidence type="ECO:0000259" key="12">
    <source>
        <dbReference type="PROSITE" id="PS50001"/>
    </source>
</evidence>
<evidence type="ECO:0000256" key="11">
    <source>
        <dbReference type="SAM" id="MobiDB-lite"/>
    </source>
</evidence>
<evidence type="ECO:0000256" key="7">
    <source>
        <dbReference type="ARBA" id="ARBA00022912"/>
    </source>
</evidence>
<protein>
    <recommendedName>
        <fullName evidence="18">Tensin</fullName>
    </recommendedName>
</protein>
<dbReference type="SUPFAM" id="SSF49562">
    <property type="entry name" value="C2 domain (Calcium/lipid-binding domain, CaLB)"/>
    <property type="match status" value="1"/>
</dbReference>
<dbReference type="SMART" id="SM00252">
    <property type="entry name" value="SH2"/>
    <property type="match status" value="1"/>
</dbReference>
<dbReference type="CDD" id="cd01213">
    <property type="entry name" value="PTB_tensin"/>
    <property type="match status" value="1"/>
</dbReference>
<dbReference type="PROSITE" id="PS51182">
    <property type="entry name" value="C2_TENSIN"/>
    <property type="match status" value="1"/>
</dbReference>
<evidence type="ECO:0000256" key="8">
    <source>
        <dbReference type="ARBA" id="ARBA00022949"/>
    </source>
</evidence>
<dbReference type="Pfam" id="PF00017">
    <property type="entry name" value="SH2"/>
    <property type="match status" value="1"/>
</dbReference>
<dbReference type="Gene3D" id="2.30.29.30">
    <property type="entry name" value="Pleckstrin-homology domain (PH domain)/Phosphotyrosine-binding domain (PTB)"/>
    <property type="match status" value="1"/>
</dbReference>
<dbReference type="SMART" id="SM00462">
    <property type="entry name" value="PTB"/>
    <property type="match status" value="1"/>
</dbReference>
<accession>A0AAW0SYR5</accession>
<evidence type="ECO:0000256" key="1">
    <source>
        <dbReference type="ARBA" id="ARBA00004282"/>
    </source>
</evidence>
<evidence type="ECO:0000256" key="6">
    <source>
        <dbReference type="ARBA" id="ARBA00022833"/>
    </source>
</evidence>
<dbReference type="InterPro" id="IPR029023">
    <property type="entry name" value="Tensin_phosphatase"/>
</dbReference>
<keyword evidence="7" id="KW-0904">Protein phosphatase</keyword>
<dbReference type="SUPFAM" id="SSF50729">
    <property type="entry name" value="PH domain-like"/>
    <property type="match status" value="1"/>
</dbReference>
<feature type="compositionally biased region" description="Low complexity" evidence="11">
    <location>
        <begin position="509"/>
        <end position="520"/>
    </location>
</feature>
<feature type="region of interest" description="Disordered" evidence="11">
    <location>
        <begin position="542"/>
        <end position="785"/>
    </location>
</feature>
<feature type="domain" description="C2 tensin-type" evidence="15">
    <location>
        <begin position="309"/>
        <end position="434"/>
    </location>
</feature>
<dbReference type="InterPro" id="IPR033929">
    <property type="entry name" value="Tensin_PTB"/>
</dbReference>
<dbReference type="Proteomes" id="UP001487740">
    <property type="component" value="Unassembled WGS sequence"/>
</dbReference>
<evidence type="ECO:0008006" key="18">
    <source>
        <dbReference type="Google" id="ProtNLM"/>
    </source>
</evidence>
<evidence type="ECO:0000259" key="13">
    <source>
        <dbReference type="PROSITE" id="PS50081"/>
    </source>
</evidence>